<name>A0A1C7N4T7_9FUNG</name>
<evidence type="ECO:0000313" key="2">
    <source>
        <dbReference type="Proteomes" id="UP000093000"/>
    </source>
</evidence>
<protein>
    <recommendedName>
        <fullName evidence="3">F-box domain-containing protein</fullName>
    </recommendedName>
</protein>
<dbReference type="SUPFAM" id="SSF52047">
    <property type="entry name" value="RNI-like"/>
    <property type="match status" value="1"/>
</dbReference>
<dbReference type="InterPro" id="IPR032675">
    <property type="entry name" value="LRR_dom_sf"/>
</dbReference>
<dbReference type="EMBL" id="LUGH01000554">
    <property type="protein sequence ID" value="OBZ84110.1"/>
    <property type="molecule type" value="Genomic_DNA"/>
</dbReference>
<proteinExistence type="predicted"/>
<dbReference type="OrthoDB" id="2387796at2759"/>
<gene>
    <name evidence="1" type="ORF">A0J61_07838</name>
</gene>
<keyword evidence="2" id="KW-1185">Reference proteome</keyword>
<evidence type="ECO:0008006" key="3">
    <source>
        <dbReference type="Google" id="ProtNLM"/>
    </source>
</evidence>
<accession>A0A1C7N4T7</accession>
<dbReference type="Gene3D" id="3.80.10.10">
    <property type="entry name" value="Ribonuclease Inhibitor"/>
    <property type="match status" value="1"/>
</dbReference>
<reference evidence="1 2" key="1">
    <citation type="submission" date="2016-03" db="EMBL/GenBank/DDBJ databases">
        <title>Choanephora cucurbitarum.</title>
        <authorList>
            <person name="Min B."/>
            <person name="Park H."/>
            <person name="Park J.-H."/>
            <person name="Shin H.-D."/>
            <person name="Choi I.-G."/>
        </authorList>
    </citation>
    <scope>NUCLEOTIDE SEQUENCE [LARGE SCALE GENOMIC DNA]</scope>
    <source>
        <strain evidence="1 2">KUS-F28377</strain>
    </source>
</reference>
<evidence type="ECO:0000313" key="1">
    <source>
        <dbReference type="EMBL" id="OBZ84110.1"/>
    </source>
</evidence>
<comment type="caution">
    <text evidence="1">The sequence shown here is derived from an EMBL/GenBank/DDBJ whole genome shotgun (WGS) entry which is preliminary data.</text>
</comment>
<organism evidence="1 2">
    <name type="scientific">Choanephora cucurbitarum</name>
    <dbReference type="NCBI Taxonomy" id="101091"/>
    <lineage>
        <taxon>Eukaryota</taxon>
        <taxon>Fungi</taxon>
        <taxon>Fungi incertae sedis</taxon>
        <taxon>Mucoromycota</taxon>
        <taxon>Mucoromycotina</taxon>
        <taxon>Mucoromycetes</taxon>
        <taxon>Mucorales</taxon>
        <taxon>Mucorineae</taxon>
        <taxon>Choanephoraceae</taxon>
        <taxon>Choanephoroideae</taxon>
        <taxon>Choanephora</taxon>
    </lineage>
</organism>
<dbReference type="Proteomes" id="UP000093000">
    <property type="component" value="Unassembled WGS sequence"/>
</dbReference>
<sequence>MHVPIEVIKEVGKYLTVADKGECMRVCYGWYKPFLELQYTKVYIRTRHQFKLFYRAIQSSSEINNPLGNHVESLKLGNRVGLTRDEFESLPVLFQHLQLLEFDPRLWRYMRPSEQLMRFNHMRHLPTFNKLNLFQSLFDISNRSWTDQLTYLSIDGTILEYLLNNQLILSIWSRLSKLEELVLQGNNYTPLNVKVIMALGAQLPRLKNLTLSCVTLPLEESDLCSTTTIPLFSSAVSLRLDDVHIKTWRVITFLSLAFYHIQSLDLDMTFDWFYSDNVTIELYEQTMDACMGLAQMCIFLKKIKFRRVNTSVFPFPYDTFFQEIEDIHLDKVLIEMTQSAWWSTIDPAASFRAVTTQTGLLSKCSLKWSWTGKKTEAGLLKNLSCCPNLTELELDCDIPLKHGFRVDALLDHCPQLQSLSLANAMVTTHRAIEKATEKRYRLKALTLKQSVLGDHLMDYLAQSCLGLDQLTIAHCVQEKPRRSLFFVIRMPEHQFKFIKLDSIYLNPGGSEQRSQVDMAILSFYESTRYTHQIERRKRAKRNEEDGPTPEMWRFYHVHSSKQTVRKQLKRLSTDEAARIANFQMNDKKWKLVKNASKRKQYTERNLWEKDIQFGAVLLLAKSVDTLEFNELKV</sequence>
<dbReference type="InParanoid" id="A0A1C7N4T7"/>
<dbReference type="AlphaFoldDB" id="A0A1C7N4T7"/>